<feature type="domain" description="FIST C-domain" evidence="2">
    <location>
        <begin position="245"/>
        <end position="374"/>
    </location>
</feature>
<dbReference type="InterPro" id="IPR013702">
    <property type="entry name" value="FIST_domain_N"/>
</dbReference>
<dbReference type="InterPro" id="IPR019494">
    <property type="entry name" value="FIST_C"/>
</dbReference>
<protein>
    <submittedName>
        <fullName evidence="3">FIST N domain protein</fullName>
    </submittedName>
</protein>
<dbReference type="PANTHER" id="PTHR40252:SF2">
    <property type="entry name" value="BLR0328 PROTEIN"/>
    <property type="match status" value="1"/>
</dbReference>
<dbReference type="SMART" id="SM00897">
    <property type="entry name" value="FIST"/>
    <property type="match status" value="1"/>
</dbReference>
<proteinExistence type="predicted"/>
<accession>A0A1V0RMC0</accession>
<keyword evidence="4" id="KW-1185">Reference proteome</keyword>
<evidence type="ECO:0000259" key="2">
    <source>
        <dbReference type="SMART" id="SM01204"/>
    </source>
</evidence>
<dbReference type="Proteomes" id="UP000192273">
    <property type="component" value="Chromosome"/>
</dbReference>
<feature type="domain" description="FIST" evidence="1">
    <location>
        <begin position="44"/>
        <end position="244"/>
    </location>
</feature>
<dbReference type="Pfam" id="PF10442">
    <property type="entry name" value="FIST_C"/>
    <property type="match status" value="1"/>
</dbReference>
<dbReference type="AlphaFoldDB" id="A0A1V0RMC0"/>
<dbReference type="SMART" id="SM01204">
    <property type="entry name" value="FIST_C"/>
    <property type="match status" value="1"/>
</dbReference>
<organism evidence="3 4">
    <name type="scientific">Roseovarius mucosus</name>
    <dbReference type="NCBI Taxonomy" id="215743"/>
    <lineage>
        <taxon>Bacteria</taxon>
        <taxon>Pseudomonadati</taxon>
        <taxon>Pseudomonadota</taxon>
        <taxon>Alphaproteobacteria</taxon>
        <taxon>Rhodobacterales</taxon>
        <taxon>Roseobacteraceae</taxon>
        <taxon>Roseovarius</taxon>
    </lineage>
</organism>
<gene>
    <name evidence="3" type="ORF">ROSMUCSMR3_01444</name>
</gene>
<evidence type="ECO:0000313" key="4">
    <source>
        <dbReference type="Proteomes" id="UP000192273"/>
    </source>
</evidence>
<dbReference type="EMBL" id="CP020474">
    <property type="protein sequence ID" value="ARE82929.1"/>
    <property type="molecule type" value="Genomic_DNA"/>
</dbReference>
<name>A0A1V0RMC0_9RHOB</name>
<dbReference type="PANTHER" id="PTHR40252">
    <property type="entry name" value="BLR0328 PROTEIN"/>
    <property type="match status" value="1"/>
</dbReference>
<evidence type="ECO:0000313" key="3">
    <source>
        <dbReference type="EMBL" id="ARE82929.1"/>
    </source>
</evidence>
<dbReference type="KEGG" id="rmm:ROSMUCSMR3_01444"/>
<sequence length="392" mass="41860">MGGAMDSSLSELMLCDQAIVARAEVPHDACDPIGALRRAMGDVRLALVLFFVTPKADFEALMVEAARVFVDSRCVGCTTAGEIGMSGYAEGSIVAVGFAADHFHAVLQVVTPLSELDSTACVSQTVRARAWLATQAGQSLPNEFAFLAVDGLSLKEDELVAAIAAGLGPMPLFGGSAADGERFAQTLISCDGVTLRNAAVVCLMRTDCPVRVFRLDHFQPTDRRMVVTDADPARRIVHQINAEVAAQEYARILGCRIDELTPSTFAENPVVVRIGGQHHVRAIQCAEANGDLQFFSAIDEGLVLTLAQSQDMAAHLEHELAGLGAETPPLAVLACDCILRRTEVQQRQIGPEISRILAAHRVVGFSTYGEQINGLHVNQTMTGVAIYPPIGR</sequence>
<reference evidence="3 4" key="1">
    <citation type="submission" date="2017-03" db="EMBL/GenBank/DDBJ databases">
        <title>Genome Sequence of Roseovarius mucosus strain SMR3 Isolated from a culture of the Diatom Skeletonema marinoi.</title>
        <authorList>
            <person name="Topel M."/>
            <person name="Pinder M."/>
            <person name="Johansson O.N."/>
            <person name="Kourtchenko O."/>
            <person name="Godhe A."/>
            <person name="Clarke A.K."/>
        </authorList>
    </citation>
    <scope>NUCLEOTIDE SEQUENCE [LARGE SCALE GENOMIC DNA]</scope>
    <source>
        <strain evidence="3 4">SMR3</strain>
    </source>
</reference>
<evidence type="ECO:0000259" key="1">
    <source>
        <dbReference type="SMART" id="SM00897"/>
    </source>
</evidence>
<dbReference type="Pfam" id="PF08495">
    <property type="entry name" value="FIST"/>
    <property type="match status" value="1"/>
</dbReference>
<dbReference type="RefSeq" id="WP_237183548.1">
    <property type="nucleotide sequence ID" value="NZ_CP020474.1"/>
</dbReference>